<dbReference type="Ensembl" id="ENSAOCT00000030270.2">
    <property type="protein sequence ID" value="ENSAOCP00000027122.2"/>
    <property type="gene ID" value="ENSAOCG00000015815.2"/>
</dbReference>
<dbReference type="PROSITE" id="PS50871">
    <property type="entry name" value="C1Q"/>
    <property type="match status" value="1"/>
</dbReference>
<evidence type="ECO:0000256" key="2">
    <source>
        <dbReference type="ARBA" id="ARBA00022525"/>
    </source>
</evidence>
<dbReference type="OMA" id="MSGRKLC"/>
<dbReference type="PANTHER" id="PTHR22923">
    <property type="entry name" value="CEREBELLIN-RELATED"/>
    <property type="match status" value="1"/>
</dbReference>
<reference evidence="6" key="3">
    <citation type="submission" date="2025-09" db="UniProtKB">
        <authorList>
            <consortium name="Ensembl"/>
        </authorList>
    </citation>
    <scope>IDENTIFICATION</scope>
</reference>
<dbReference type="PRINTS" id="PR00007">
    <property type="entry name" value="COMPLEMNTC1Q"/>
</dbReference>
<dbReference type="InterPro" id="IPR050822">
    <property type="entry name" value="Cerebellin_Synaptic_Org"/>
</dbReference>
<protein>
    <recommendedName>
        <fullName evidence="5">C1q domain-containing protein</fullName>
    </recommendedName>
</protein>
<dbReference type="KEGG" id="aoce:111574505"/>
<keyword evidence="3 4" id="KW-0732">Signal</keyword>
<organism evidence="6 7">
    <name type="scientific">Amphiprion ocellaris</name>
    <name type="common">Clown anemonefish</name>
    <dbReference type="NCBI Taxonomy" id="80972"/>
    <lineage>
        <taxon>Eukaryota</taxon>
        <taxon>Metazoa</taxon>
        <taxon>Chordata</taxon>
        <taxon>Craniata</taxon>
        <taxon>Vertebrata</taxon>
        <taxon>Euteleostomi</taxon>
        <taxon>Actinopterygii</taxon>
        <taxon>Neopterygii</taxon>
        <taxon>Teleostei</taxon>
        <taxon>Neoteleostei</taxon>
        <taxon>Acanthomorphata</taxon>
        <taxon>Ovalentaria</taxon>
        <taxon>Pomacentridae</taxon>
        <taxon>Amphiprion</taxon>
    </lineage>
</organism>
<sequence length="249" mass="27881">MVVLPVLFLLGSLFSCGRVEADSTTAEMLKEAALQWKGPLTCNKWDCNCTFTQQRGCCCAANELYGLEDETFMRMKHLWLRIAALNSRVMMLTDGAKIAFKATIDPSIGVNEGCFGPFNINVPIPYGIVSLNDGYGYNRNLGTFTAPCAGVYVFSITVYSSVTKEDRLYHKVQLMKNMMTVGSVWENNREDNEDSATQIVVVELRKGDQVYAVLMSGRKLCSSLQFNIFTGYILYPYTDDTSPYPDYSK</sequence>
<dbReference type="InterPro" id="IPR001073">
    <property type="entry name" value="C1q_dom"/>
</dbReference>
<evidence type="ECO:0000259" key="5">
    <source>
        <dbReference type="PROSITE" id="PS50871"/>
    </source>
</evidence>
<reference evidence="6" key="2">
    <citation type="submission" date="2025-08" db="UniProtKB">
        <authorList>
            <consortium name="Ensembl"/>
        </authorList>
    </citation>
    <scope>IDENTIFICATION</scope>
</reference>
<dbReference type="GO" id="GO:0045202">
    <property type="term" value="C:synapse"/>
    <property type="evidence" value="ECO:0007669"/>
    <property type="project" value="TreeGrafter"/>
</dbReference>
<dbReference type="AlphaFoldDB" id="A0A3Q1CHB4"/>
<feature type="chain" id="PRO_5044005794" description="C1q domain-containing protein" evidence="4">
    <location>
        <begin position="22"/>
        <end position="249"/>
    </location>
</feature>
<dbReference type="GeneTree" id="ENSGT00940000163520"/>
<dbReference type="InterPro" id="IPR008983">
    <property type="entry name" value="Tumour_necrosis_fac-like_dom"/>
</dbReference>
<dbReference type="SUPFAM" id="SSF49842">
    <property type="entry name" value="TNF-like"/>
    <property type="match status" value="1"/>
</dbReference>
<dbReference type="Proteomes" id="UP001501940">
    <property type="component" value="Chromosome 7"/>
</dbReference>
<dbReference type="Gene3D" id="2.60.120.40">
    <property type="match status" value="1"/>
</dbReference>
<comment type="subcellular location">
    <subcellularLocation>
        <location evidence="1">Secreted</location>
    </subcellularLocation>
</comment>
<evidence type="ECO:0000256" key="4">
    <source>
        <dbReference type="SAM" id="SignalP"/>
    </source>
</evidence>
<evidence type="ECO:0000256" key="3">
    <source>
        <dbReference type="ARBA" id="ARBA00022729"/>
    </source>
</evidence>
<dbReference type="RefSeq" id="XP_023134901.1">
    <property type="nucleotide sequence ID" value="XM_023279133.3"/>
</dbReference>
<accession>A0A3Q1CHB4</accession>
<keyword evidence="7" id="KW-1185">Reference proteome</keyword>
<dbReference type="CTD" id="100002104"/>
<evidence type="ECO:0000256" key="1">
    <source>
        <dbReference type="ARBA" id="ARBA00004613"/>
    </source>
</evidence>
<keyword evidence="2" id="KW-0964">Secreted</keyword>
<name>A0A3Q1CHB4_AMPOC</name>
<dbReference type="GO" id="GO:0005576">
    <property type="term" value="C:extracellular region"/>
    <property type="evidence" value="ECO:0007669"/>
    <property type="project" value="UniProtKB-SubCell"/>
</dbReference>
<evidence type="ECO:0000313" key="7">
    <source>
        <dbReference type="Proteomes" id="UP001501940"/>
    </source>
</evidence>
<proteinExistence type="predicted"/>
<dbReference type="GeneID" id="111574505"/>
<evidence type="ECO:0000313" key="6">
    <source>
        <dbReference type="Ensembl" id="ENSAOCP00000027122.2"/>
    </source>
</evidence>
<dbReference type="Pfam" id="PF00386">
    <property type="entry name" value="C1q"/>
    <property type="match status" value="1"/>
</dbReference>
<feature type="domain" description="C1q" evidence="5">
    <location>
        <begin position="93"/>
        <end position="240"/>
    </location>
</feature>
<reference evidence="6 7" key="1">
    <citation type="submission" date="2022-01" db="EMBL/GenBank/DDBJ databases">
        <title>A chromosome-scale genome assembly of the false clownfish, Amphiprion ocellaris.</title>
        <authorList>
            <person name="Ryu T."/>
        </authorList>
    </citation>
    <scope>NUCLEOTIDE SEQUENCE [LARGE SCALE GENOMIC DNA]</scope>
</reference>
<feature type="signal peptide" evidence="4">
    <location>
        <begin position="1"/>
        <end position="21"/>
    </location>
</feature>
<dbReference type="PANTHER" id="PTHR22923:SF89">
    <property type="entry name" value="CEREBELLIN 18"/>
    <property type="match status" value="1"/>
</dbReference>
<dbReference type="SMART" id="SM00110">
    <property type="entry name" value="C1Q"/>
    <property type="match status" value="1"/>
</dbReference>
<dbReference type="GO" id="GO:0099558">
    <property type="term" value="P:maintenance of synapse structure"/>
    <property type="evidence" value="ECO:0007669"/>
    <property type="project" value="TreeGrafter"/>
</dbReference>